<gene>
    <name evidence="6" type="ORF">G6N76_05500</name>
</gene>
<dbReference type="SMART" id="SM00382">
    <property type="entry name" value="AAA"/>
    <property type="match status" value="1"/>
</dbReference>
<evidence type="ECO:0000256" key="3">
    <source>
        <dbReference type="ARBA" id="ARBA00022741"/>
    </source>
</evidence>
<dbReference type="CDD" id="cd10147">
    <property type="entry name" value="Wzt_C-like"/>
    <property type="match status" value="1"/>
</dbReference>
<dbReference type="InterPro" id="IPR017871">
    <property type="entry name" value="ABC_transporter-like_CS"/>
</dbReference>
<dbReference type="GO" id="GO:0016887">
    <property type="term" value="F:ATP hydrolysis activity"/>
    <property type="evidence" value="ECO:0007669"/>
    <property type="project" value="InterPro"/>
</dbReference>
<dbReference type="GO" id="GO:0140359">
    <property type="term" value="F:ABC-type transporter activity"/>
    <property type="evidence" value="ECO:0007669"/>
    <property type="project" value="InterPro"/>
</dbReference>
<dbReference type="AlphaFoldDB" id="A0A6M1RYT6"/>
<protein>
    <submittedName>
        <fullName evidence="6">ABC transporter ATP-binding protein</fullName>
    </submittedName>
</protein>
<dbReference type="EMBL" id="JAAKZH010000002">
    <property type="protein sequence ID" value="NGO63121.1"/>
    <property type="molecule type" value="Genomic_DNA"/>
</dbReference>
<dbReference type="InterPro" id="IPR003593">
    <property type="entry name" value="AAA+_ATPase"/>
</dbReference>
<evidence type="ECO:0000259" key="5">
    <source>
        <dbReference type="PROSITE" id="PS50893"/>
    </source>
</evidence>
<evidence type="ECO:0000256" key="2">
    <source>
        <dbReference type="ARBA" id="ARBA00022448"/>
    </source>
</evidence>
<keyword evidence="3" id="KW-0547">Nucleotide-binding</keyword>
<dbReference type="GO" id="GO:0016020">
    <property type="term" value="C:membrane"/>
    <property type="evidence" value="ECO:0007669"/>
    <property type="project" value="InterPro"/>
</dbReference>
<comment type="similarity">
    <text evidence="1">Belongs to the ABC transporter superfamily.</text>
</comment>
<name>A0A6M1RYT6_9HYPH</name>
<keyword evidence="4 6" id="KW-0067">ATP-binding</keyword>
<evidence type="ECO:0000256" key="4">
    <source>
        <dbReference type="ARBA" id="ARBA00022840"/>
    </source>
</evidence>
<sequence>MSSSEPVIDVRGLGKRYDIYENPRDRLKQLIVPKLASLIGRSHSTPVYHREFWALQDISFQVRPGETLGIIGRNGGGKSTLLQILAGTLAPSLGDVTVKGRVAALLELGSGFNPDFTGRENVLLNARILGLSREQIEASYDEIVAFADIGDFIDQPVKTYSSGMFVRLAFAVQAHINASIVIIDEALAVGDVFFRQKCYARLEEIRASGAAVLLVSHAMTDIEQFCDRAILLDHGKMNFIGDATEAAKRYYQLHQTGQSFSTVPVNNNSEDIAHNAADTGDGNWSASVTLPSAHNVTQVGNGWAECLGFSVYDDCGVPCRHFSQGQTAVFVSEFRVLKDIGMATCGVVLHNERGIIVHGKSSIEHGVGTNDRIKAGTIVRCKQTISLKLQLGEYTFEIGLGAIEPDIFNRMSALTHEAIDAAVTHLCVLPKAGSLSIGWASDRSGSALSHHGIADLPGSIEFSFPKFR</sequence>
<dbReference type="RefSeq" id="WP_163904646.1">
    <property type="nucleotide sequence ID" value="NZ_CP048427.1"/>
</dbReference>
<dbReference type="Pfam" id="PF00005">
    <property type="entry name" value="ABC_tran"/>
    <property type="match status" value="1"/>
</dbReference>
<reference evidence="6 7" key="1">
    <citation type="submission" date="2020-02" db="EMBL/GenBank/DDBJ databases">
        <title>Genome sequence of the type strain CCBAU10050 of Rhizobium daejeonense.</title>
        <authorList>
            <person name="Gao J."/>
            <person name="Sun J."/>
        </authorList>
    </citation>
    <scope>NUCLEOTIDE SEQUENCE [LARGE SCALE GENOMIC DNA]</scope>
    <source>
        <strain evidence="6 7">CCBAU10050</strain>
    </source>
</reference>
<comment type="caution">
    <text evidence="6">The sequence shown here is derived from an EMBL/GenBank/DDBJ whole genome shotgun (WGS) entry which is preliminary data.</text>
</comment>
<organism evidence="6 7">
    <name type="scientific">Rhizobium daejeonense</name>
    <dbReference type="NCBI Taxonomy" id="240521"/>
    <lineage>
        <taxon>Bacteria</taxon>
        <taxon>Pseudomonadati</taxon>
        <taxon>Pseudomonadota</taxon>
        <taxon>Alphaproteobacteria</taxon>
        <taxon>Hyphomicrobiales</taxon>
        <taxon>Rhizobiaceae</taxon>
        <taxon>Rhizobium/Agrobacterium group</taxon>
        <taxon>Rhizobium</taxon>
    </lineage>
</organism>
<feature type="domain" description="ABC transporter" evidence="5">
    <location>
        <begin position="33"/>
        <end position="259"/>
    </location>
</feature>
<dbReference type="GO" id="GO:0005524">
    <property type="term" value="F:ATP binding"/>
    <property type="evidence" value="ECO:0007669"/>
    <property type="project" value="UniProtKB-KW"/>
</dbReference>
<keyword evidence="2" id="KW-0813">Transport</keyword>
<dbReference type="InterPro" id="IPR050683">
    <property type="entry name" value="Bact_Polysacc_Export_ATP-bd"/>
</dbReference>
<dbReference type="PROSITE" id="PS00211">
    <property type="entry name" value="ABC_TRANSPORTER_1"/>
    <property type="match status" value="1"/>
</dbReference>
<keyword evidence="7" id="KW-1185">Reference proteome</keyword>
<dbReference type="Pfam" id="PF14524">
    <property type="entry name" value="Wzt_C"/>
    <property type="match status" value="1"/>
</dbReference>
<dbReference type="Proteomes" id="UP000477849">
    <property type="component" value="Unassembled WGS sequence"/>
</dbReference>
<dbReference type="InterPro" id="IPR027417">
    <property type="entry name" value="P-loop_NTPase"/>
</dbReference>
<dbReference type="Gene3D" id="2.70.50.60">
    <property type="entry name" value="abc- transporter (atp binding component) like domain"/>
    <property type="match status" value="1"/>
</dbReference>
<accession>A0A6M1RYT6</accession>
<evidence type="ECO:0000313" key="6">
    <source>
        <dbReference type="EMBL" id="NGO63121.1"/>
    </source>
</evidence>
<evidence type="ECO:0000313" key="7">
    <source>
        <dbReference type="Proteomes" id="UP000477849"/>
    </source>
</evidence>
<dbReference type="InterPro" id="IPR003439">
    <property type="entry name" value="ABC_transporter-like_ATP-bd"/>
</dbReference>
<evidence type="ECO:0000256" key="1">
    <source>
        <dbReference type="ARBA" id="ARBA00005417"/>
    </source>
</evidence>
<dbReference type="InterPro" id="IPR015860">
    <property type="entry name" value="ABC_transpr_TagH-like"/>
</dbReference>
<proteinExistence type="inferred from homology"/>
<dbReference type="SUPFAM" id="SSF52540">
    <property type="entry name" value="P-loop containing nucleoside triphosphate hydrolases"/>
    <property type="match status" value="1"/>
</dbReference>
<dbReference type="InterPro" id="IPR029439">
    <property type="entry name" value="Wzt_C"/>
</dbReference>
<dbReference type="PANTHER" id="PTHR46743:SF2">
    <property type="entry name" value="TEICHOIC ACIDS EXPORT ATP-BINDING PROTEIN TAGH"/>
    <property type="match status" value="1"/>
</dbReference>
<dbReference type="PROSITE" id="PS50893">
    <property type="entry name" value="ABC_TRANSPORTER_2"/>
    <property type="match status" value="1"/>
</dbReference>
<dbReference type="Gene3D" id="3.40.50.300">
    <property type="entry name" value="P-loop containing nucleotide triphosphate hydrolases"/>
    <property type="match status" value="1"/>
</dbReference>
<dbReference type="CDD" id="cd03220">
    <property type="entry name" value="ABC_KpsT_Wzt"/>
    <property type="match status" value="1"/>
</dbReference>
<dbReference type="PANTHER" id="PTHR46743">
    <property type="entry name" value="TEICHOIC ACIDS EXPORT ATP-BINDING PROTEIN TAGH"/>
    <property type="match status" value="1"/>
</dbReference>